<accession>A0A7Z0D7D1</accession>
<name>A0A7Z0D7D1_9ACTN</name>
<evidence type="ECO:0000313" key="2">
    <source>
        <dbReference type="Proteomes" id="UP000527616"/>
    </source>
</evidence>
<dbReference type="EMBL" id="JACBZS010000001">
    <property type="protein sequence ID" value="NYI70242.1"/>
    <property type="molecule type" value="Genomic_DNA"/>
</dbReference>
<dbReference type="SUPFAM" id="SSF54427">
    <property type="entry name" value="NTF2-like"/>
    <property type="match status" value="1"/>
</dbReference>
<evidence type="ECO:0008006" key="3">
    <source>
        <dbReference type="Google" id="ProtNLM"/>
    </source>
</evidence>
<comment type="caution">
    <text evidence="1">The sequence shown here is derived from an EMBL/GenBank/DDBJ whole genome shotgun (WGS) entry which is preliminary data.</text>
</comment>
<evidence type="ECO:0000313" key="1">
    <source>
        <dbReference type="EMBL" id="NYI70242.1"/>
    </source>
</evidence>
<reference evidence="1 2" key="1">
    <citation type="submission" date="2020-07" db="EMBL/GenBank/DDBJ databases">
        <title>Sequencing the genomes of 1000 actinobacteria strains.</title>
        <authorList>
            <person name="Klenk H.-P."/>
        </authorList>
    </citation>
    <scope>NUCLEOTIDE SEQUENCE [LARGE SCALE GENOMIC DNA]</scope>
    <source>
        <strain evidence="1 2">DSM 103164</strain>
    </source>
</reference>
<protein>
    <recommendedName>
        <fullName evidence="3">DUF4440 domain-containing protein</fullName>
    </recommendedName>
</protein>
<keyword evidence="2" id="KW-1185">Reference proteome</keyword>
<proteinExistence type="predicted"/>
<dbReference type="RefSeq" id="WP_179444220.1">
    <property type="nucleotide sequence ID" value="NZ_JACBZS010000001.1"/>
</dbReference>
<dbReference type="Proteomes" id="UP000527616">
    <property type="component" value="Unassembled WGS sequence"/>
</dbReference>
<organism evidence="1 2">
    <name type="scientific">Naumannella cuiyingiana</name>
    <dbReference type="NCBI Taxonomy" id="1347891"/>
    <lineage>
        <taxon>Bacteria</taxon>
        <taxon>Bacillati</taxon>
        <taxon>Actinomycetota</taxon>
        <taxon>Actinomycetes</taxon>
        <taxon>Propionibacteriales</taxon>
        <taxon>Propionibacteriaceae</taxon>
        <taxon>Naumannella</taxon>
    </lineage>
</organism>
<dbReference type="InterPro" id="IPR032710">
    <property type="entry name" value="NTF2-like_dom_sf"/>
</dbReference>
<gene>
    <name evidence="1" type="ORF">GGQ54_000802</name>
</gene>
<dbReference type="Gene3D" id="3.10.450.50">
    <property type="match status" value="1"/>
</dbReference>
<dbReference type="AlphaFoldDB" id="A0A7Z0D7D1"/>
<sequence length="130" mass="14587">MSDAQQTPQPDQRARDLLIEHHRLLQAWLTRADRTSLEAFLAAHSPDFRLQTLDGRELELAGLAAELDRAGGVAPELMIEISEVEVLDDAEASLRVLFLERHRTPGSSVARRVDATLRDGRWRQVIESPA</sequence>